<evidence type="ECO:0000256" key="6">
    <source>
        <dbReference type="ARBA" id="ARBA00022989"/>
    </source>
</evidence>
<feature type="transmembrane region" description="Helical" evidence="9">
    <location>
        <begin position="101"/>
        <end position="121"/>
    </location>
</feature>
<proteinExistence type="inferred from homology"/>
<feature type="transmembrane region" description="Helical" evidence="9">
    <location>
        <begin position="61"/>
        <end position="81"/>
    </location>
</feature>
<organism evidence="11 12">
    <name type="scientific">Paraoerskovia marina</name>
    <dbReference type="NCBI Taxonomy" id="545619"/>
    <lineage>
        <taxon>Bacteria</taxon>
        <taxon>Bacillati</taxon>
        <taxon>Actinomycetota</taxon>
        <taxon>Actinomycetes</taxon>
        <taxon>Micrococcales</taxon>
        <taxon>Cellulomonadaceae</taxon>
        <taxon>Paraoerskovia</taxon>
    </lineage>
</organism>
<feature type="domain" description="Amino acid permease/ SLC12A" evidence="10">
    <location>
        <begin position="33"/>
        <end position="464"/>
    </location>
</feature>
<dbReference type="GO" id="GO:0006865">
    <property type="term" value="P:amino acid transport"/>
    <property type="evidence" value="ECO:0007669"/>
    <property type="project" value="UniProtKB-KW"/>
</dbReference>
<feature type="transmembrane region" description="Helical" evidence="9">
    <location>
        <begin position="347"/>
        <end position="370"/>
    </location>
</feature>
<dbReference type="InterPro" id="IPR004841">
    <property type="entry name" value="AA-permease/SLC12A_dom"/>
</dbReference>
<evidence type="ECO:0000256" key="7">
    <source>
        <dbReference type="ARBA" id="ARBA00023136"/>
    </source>
</evidence>
<feature type="transmembrane region" description="Helical" evidence="9">
    <location>
        <begin position="418"/>
        <end position="441"/>
    </location>
</feature>
<dbReference type="Gene3D" id="1.20.1740.10">
    <property type="entry name" value="Amino acid/polyamine transporter I"/>
    <property type="match status" value="1"/>
</dbReference>
<feature type="transmembrane region" description="Helical" evidence="9">
    <location>
        <begin position="305"/>
        <end position="327"/>
    </location>
</feature>
<evidence type="ECO:0000256" key="5">
    <source>
        <dbReference type="ARBA" id="ARBA00022970"/>
    </source>
</evidence>
<dbReference type="PANTHER" id="PTHR43495">
    <property type="entry name" value="GABA PERMEASE"/>
    <property type="match status" value="1"/>
</dbReference>
<keyword evidence="3" id="KW-0813">Transport</keyword>
<feature type="transmembrane region" description="Helical" evidence="9">
    <location>
        <begin position="171"/>
        <end position="193"/>
    </location>
</feature>
<evidence type="ECO:0000256" key="2">
    <source>
        <dbReference type="ARBA" id="ARBA00008583"/>
    </source>
</evidence>
<dbReference type="PROSITE" id="PS00218">
    <property type="entry name" value="AMINO_ACID_PERMEASE_1"/>
    <property type="match status" value="1"/>
</dbReference>
<sequence length="478" mass="50638">MPDDVSSGSAAPEPSSGVPSEGAPLAKGLRTRHLTMMGLGSAIGAGLFLGSGVGIHTAGPAVLISYMIAGGLVILLMRMLAEMATAVPASGSFSVYAETALGRWAGFTMGWLYWFMLIMVLGAEITGASQIMERWLPGVPAWVFGAAIVVVFAVVNLAGVRNFGEMEFWFAFIKVAAIVAFLVVGVLLVFGLLPGTEPVGTEYLLGYGGFAPMGIQGIASALLVVVFAFGGIEIVTIAAAEARDPQKAVAKATNTIVWRILFFYVGSIAIMVTVLPWNSPALLESPFVAVLDVAGLENASRVMEVVVVVALLSAFNANIYATSRMMFSLAGRGDAPAVMGRVSRTEVPWTAVLLSVFFGFVSVFLNYLLPEALLEILLNAVGAALLVIWIFIAVSQLRLRPRIEAAARESGQPMKLRMWGYPGLTWFTLAALGGLVLLMLTDDVARAQVLSAAGLTVVIAAIFFARERWRSSSERHAA</sequence>
<evidence type="ECO:0000313" key="11">
    <source>
        <dbReference type="EMBL" id="SDS04490.1"/>
    </source>
</evidence>
<gene>
    <name evidence="11" type="ORF">SAMN04489860_0666</name>
</gene>
<dbReference type="Proteomes" id="UP000185663">
    <property type="component" value="Chromosome I"/>
</dbReference>
<dbReference type="GO" id="GO:0016020">
    <property type="term" value="C:membrane"/>
    <property type="evidence" value="ECO:0007669"/>
    <property type="project" value="UniProtKB-SubCell"/>
</dbReference>
<evidence type="ECO:0000256" key="9">
    <source>
        <dbReference type="SAM" id="Phobius"/>
    </source>
</evidence>
<keyword evidence="4 9" id="KW-0812">Transmembrane</keyword>
<reference evidence="11 12" key="1">
    <citation type="submission" date="2016-10" db="EMBL/GenBank/DDBJ databases">
        <authorList>
            <person name="de Groot N.N."/>
        </authorList>
    </citation>
    <scope>NUCLEOTIDE SEQUENCE [LARGE SCALE GENOMIC DNA]</scope>
    <source>
        <strain evidence="11 12">DSM 22126</strain>
    </source>
</reference>
<keyword evidence="5" id="KW-0029">Amino-acid transport</keyword>
<dbReference type="OrthoDB" id="5297508at2"/>
<dbReference type="InterPro" id="IPR004840">
    <property type="entry name" value="Amino_acid_permease_CS"/>
</dbReference>
<feature type="region of interest" description="Disordered" evidence="8">
    <location>
        <begin position="1"/>
        <end position="24"/>
    </location>
</feature>
<evidence type="ECO:0000256" key="8">
    <source>
        <dbReference type="SAM" id="MobiDB-lite"/>
    </source>
</evidence>
<keyword evidence="12" id="KW-1185">Reference proteome</keyword>
<dbReference type="PANTHER" id="PTHR43495:SF5">
    <property type="entry name" value="GAMMA-AMINOBUTYRIC ACID PERMEASE"/>
    <property type="match status" value="1"/>
</dbReference>
<keyword evidence="6 9" id="KW-1133">Transmembrane helix</keyword>
<keyword evidence="7 9" id="KW-0472">Membrane</keyword>
<dbReference type="Pfam" id="PF00324">
    <property type="entry name" value="AA_permease"/>
    <property type="match status" value="1"/>
</dbReference>
<feature type="transmembrane region" description="Helical" evidence="9">
    <location>
        <begin position="141"/>
        <end position="159"/>
    </location>
</feature>
<evidence type="ECO:0000313" key="12">
    <source>
        <dbReference type="Proteomes" id="UP000185663"/>
    </source>
</evidence>
<accession>A0A1H1P0D1</accession>
<dbReference type="EMBL" id="LT629776">
    <property type="protein sequence ID" value="SDS04490.1"/>
    <property type="molecule type" value="Genomic_DNA"/>
</dbReference>
<dbReference type="FunFam" id="1.20.1740.10:FF:000001">
    <property type="entry name" value="Amino acid permease"/>
    <property type="match status" value="1"/>
</dbReference>
<evidence type="ECO:0000256" key="3">
    <source>
        <dbReference type="ARBA" id="ARBA00022448"/>
    </source>
</evidence>
<feature type="transmembrane region" description="Helical" evidence="9">
    <location>
        <begin position="213"/>
        <end position="235"/>
    </location>
</feature>
<comment type="subcellular location">
    <subcellularLocation>
        <location evidence="1">Membrane</location>
        <topology evidence="1">Multi-pass membrane protein</topology>
    </subcellularLocation>
</comment>
<name>A0A1H1P0D1_9CELL</name>
<dbReference type="PIRSF" id="PIRSF006060">
    <property type="entry name" value="AA_transporter"/>
    <property type="match status" value="1"/>
</dbReference>
<dbReference type="GO" id="GO:0055085">
    <property type="term" value="P:transmembrane transport"/>
    <property type="evidence" value="ECO:0007669"/>
    <property type="project" value="InterPro"/>
</dbReference>
<dbReference type="eggNOG" id="COG1113">
    <property type="taxonomic scope" value="Bacteria"/>
</dbReference>
<feature type="transmembrane region" description="Helical" evidence="9">
    <location>
        <begin position="447"/>
        <end position="465"/>
    </location>
</feature>
<dbReference type="AlphaFoldDB" id="A0A1H1P0D1"/>
<evidence type="ECO:0000256" key="1">
    <source>
        <dbReference type="ARBA" id="ARBA00004141"/>
    </source>
</evidence>
<evidence type="ECO:0000256" key="4">
    <source>
        <dbReference type="ARBA" id="ARBA00022692"/>
    </source>
</evidence>
<protein>
    <submittedName>
        <fullName evidence="11">Aromatic amino acid:proton symporter, AAT family</fullName>
    </submittedName>
</protein>
<comment type="similarity">
    <text evidence="2">Belongs to the amino acid-polyamine-organocation (APC) superfamily. Amino acid transporter (AAT) (TC 2.A.3.1) family.</text>
</comment>
<evidence type="ECO:0000259" key="10">
    <source>
        <dbReference type="Pfam" id="PF00324"/>
    </source>
</evidence>
<dbReference type="STRING" id="545619.SAMN04489860_0666"/>
<dbReference type="RefSeq" id="WP_083371584.1">
    <property type="nucleotide sequence ID" value="NZ_LT629776.1"/>
</dbReference>
<feature type="transmembrane region" description="Helical" evidence="9">
    <location>
        <begin position="256"/>
        <end position="277"/>
    </location>
</feature>
<feature type="transmembrane region" description="Helical" evidence="9">
    <location>
        <begin position="376"/>
        <end position="397"/>
    </location>
</feature>